<accession>A0A822Z1X7</accession>
<dbReference type="InterPro" id="IPR012337">
    <property type="entry name" value="RNaseH-like_sf"/>
</dbReference>
<reference evidence="2 3" key="1">
    <citation type="journal article" date="2020" name="Mol. Biol. Evol.">
        <title>Distinct Expression and Methylation Patterns for Genes with Different Fates following a Single Whole-Genome Duplication in Flowering Plants.</title>
        <authorList>
            <person name="Shi T."/>
            <person name="Rahmani R.S."/>
            <person name="Gugger P.F."/>
            <person name="Wang M."/>
            <person name="Li H."/>
            <person name="Zhang Y."/>
            <person name="Li Z."/>
            <person name="Wang Q."/>
            <person name="Van de Peer Y."/>
            <person name="Marchal K."/>
            <person name="Chen J."/>
        </authorList>
    </citation>
    <scope>NUCLEOTIDE SEQUENCE [LARGE SCALE GENOMIC DNA]</scope>
    <source>
        <tissue evidence="2">Leaf</tissue>
    </source>
</reference>
<dbReference type="EMBL" id="DUZY01000004">
    <property type="protein sequence ID" value="DAD37445.1"/>
    <property type="molecule type" value="Genomic_DNA"/>
</dbReference>
<dbReference type="PANTHER" id="PTHR23272:SF184">
    <property type="entry name" value="OS03G0311250 PROTEIN"/>
    <property type="match status" value="1"/>
</dbReference>
<dbReference type="Proteomes" id="UP000607653">
    <property type="component" value="Unassembled WGS sequence"/>
</dbReference>
<evidence type="ECO:0000313" key="2">
    <source>
        <dbReference type="EMBL" id="DAD37445.1"/>
    </source>
</evidence>
<proteinExistence type="predicted"/>
<gene>
    <name evidence="2" type="ORF">HUJ06_008086</name>
</gene>
<dbReference type="Pfam" id="PF14372">
    <property type="entry name" value="hAT-like_RNase-H"/>
    <property type="match status" value="1"/>
</dbReference>
<evidence type="ECO:0000313" key="3">
    <source>
        <dbReference type="Proteomes" id="UP000607653"/>
    </source>
</evidence>
<dbReference type="InterPro" id="IPR025525">
    <property type="entry name" value="hAT-like_transposase_RNase-H"/>
</dbReference>
<name>A0A822Z1X7_NELNU</name>
<protein>
    <recommendedName>
        <fullName evidence="1">hAT-like transposase RNase-H fold domain-containing protein</fullName>
    </recommendedName>
</protein>
<sequence>MKDIYGIGIILSRRCKSDDSSISFMAYKMKRKYDKYWENVNNINTMLFIAVILDPQCKLEYVDWVISESYDVDIAKVLKDKVKQVLTSMYEFYSSTQSSPNIHSNNQSQDPNDMEVENVEDVADFMNSLFNKQKVGQ</sequence>
<keyword evidence="3" id="KW-1185">Reference proteome</keyword>
<feature type="domain" description="hAT-like transposase RNase-H fold" evidence="1">
    <location>
        <begin position="4"/>
        <end position="93"/>
    </location>
</feature>
<comment type="caution">
    <text evidence="2">The sequence shown here is derived from an EMBL/GenBank/DDBJ whole genome shotgun (WGS) entry which is preliminary data.</text>
</comment>
<dbReference type="SUPFAM" id="SSF53098">
    <property type="entry name" value="Ribonuclease H-like"/>
    <property type="match status" value="1"/>
</dbReference>
<dbReference type="AlphaFoldDB" id="A0A822Z1X7"/>
<evidence type="ECO:0000259" key="1">
    <source>
        <dbReference type="Pfam" id="PF14372"/>
    </source>
</evidence>
<dbReference type="GO" id="GO:0003677">
    <property type="term" value="F:DNA binding"/>
    <property type="evidence" value="ECO:0007669"/>
    <property type="project" value="InterPro"/>
</dbReference>
<organism evidence="2 3">
    <name type="scientific">Nelumbo nucifera</name>
    <name type="common">Sacred lotus</name>
    <dbReference type="NCBI Taxonomy" id="4432"/>
    <lineage>
        <taxon>Eukaryota</taxon>
        <taxon>Viridiplantae</taxon>
        <taxon>Streptophyta</taxon>
        <taxon>Embryophyta</taxon>
        <taxon>Tracheophyta</taxon>
        <taxon>Spermatophyta</taxon>
        <taxon>Magnoliopsida</taxon>
        <taxon>Proteales</taxon>
        <taxon>Nelumbonaceae</taxon>
        <taxon>Nelumbo</taxon>
    </lineage>
</organism>
<dbReference type="PANTHER" id="PTHR23272">
    <property type="entry name" value="BED FINGER-RELATED"/>
    <property type="match status" value="1"/>
</dbReference>